<name>A0AAV6LDU9_9ERIC</name>
<comment type="caution">
    <text evidence="1">The sequence shown here is derived from an EMBL/GenBank/DDBJ whole genome shotgun (WGS) entry which is preliminary data.</text>
</comment>
<accession>A0AAV6LDU9</accession>
<dbReference type="AlphaFoldDB" id="A0AAV6LDU9"/>
<evidence type="ECO:0000313" key="2">
    <source>
        <dbReference type="Proteomes" id="UP000823749"/>
    </source>
</evidence>
<dbReference type="EMBL" id="JACTNZ010000002">
    <property type="protein sequence ID" value="KAG5562107.1"/>
    <property type="molecule type" value="Genomic_DNA"/>
</dbReference>
<keyword evidence="2" id="KW-1185">Reference proteome</keyword>
<dbReference type="Proteomes" id="UP000823749">
    <property type="component" value="Chromosome 2"/>
</dbReference>
<gene>
    <name evidence="1" type="ORF">RHGRI_004979</name>
</gene>
<organism evidence="1 2">
    <name type="scientific">Rhododendron griersonianum</name>
    <dbReference type="NCBI Taxonomy" id="479676"/>
    <lineage>
        <taxon>Eukaryota</taxon>
        <taxon>Viridiplantae</taxon>
        <taxon>Streptophyta</taxon>
        <taxon>Embryophyta</taxon>
        <taxon>Tracheophyta</taxon>
        <taxon>Spermatophyta</taxon>
        <taxon>Magnoliopsida</taxon>
        <taxon>eudicotyledons</taxon>
        <taxon>Gunneridae</taxon>
        <taxon>Pentapetalae</taxon>
        <taxon>asterids</taxon>
        <taxon>Ericales</taxon>
        <taxon>Ericaceae</taxon>
        <taxon>Ericoideae</taxon>
        <taxon>Rhodoreae</taxon>
        <taxon>Rhododendron</taxon>
    </lineage>
</organism>
<protein>
    <recommendedName>
        <fullName evidence="3">AT-hook motif nuclear-localized protein</fullName>
    </recommendedName>
</protein>
<reference evidence="1" key="1">
    <citation type="submission" date="2020-08" db="EMBL/GenBank/DDBJ databases">
        <title>Plant Genome Project.</title>
        <authorList>
            <person name="Zhang R.-G."/>
        </authorList>
    </citation>
    <scope>NUCLEOTIDE SEQUENCE</scope>
    <source>
        <strain evidence="1">WSP0</strain>
        <tissue evidence="1">Leaf</tissue>
    </source>
</reference>
<proteinExistence type="predicted"/>
<sequence length="192" mass="20088">MTEQQLPAAATTSEFHQQVHHLGAKSGATWVQLEGLATGKSMVFAGSSQIIKLLVGQATGDIKLPVALAAGGSCCRQRVSSQIISIVPVGGTCSGSKPSVLLMAGFEGVRWGADKAIGICFDSVSVLLPLFSFAAAIVTSEFSCSLVVALFSFCFVANFFCSSCLSCQDVFCYCCGPVLPPVSWAFHLLSIH</sequence>
<evidence type="ECO:0008006" key="3">
    <source>
        <dbReference type="Google" id="ProtNLM"/>
    </source>
</evidence>
<evidence type="ECO:0000313" key="1">
    <source>
        <dbReference type="EMBL" id="KAG5562107.1"/>
    </source>
</evidence>